<dbReference type="EMBL" id="JAICCE010000001">
    <property type="protein sequence ID" value="KAG9282347.1"/>
    <property type="molecule type" value="Genomic_DNA"/>
</dbReference>
<gene>
    <name evidence="1" type="ORF">AMEX_G992</name>
</gene>
<dbReference type="AlphaFoldDB" id="A0A8T2MG12"/>
<name>A0A8T2MG12_ASTMX</name>
<reference evidence="1 2" key="1">
    <citation type="submission" date="2021-07" db="EMBL/GenBank/DDBJ databases">
        <authorList>
            <person name="Imarazene B."/>
            <person name="Zahm M."/>
            <person name="Klopp C."/>
            <person name="Cabau C."/>
            <person name="Beille S."/>
            <person name="Jouanno E."/>
            <person name="Castinel A."/>
            <person name="Lluch J."/>
            <person name="Gil L."/>
            <person name="Kuchtly C."/>
            <person name="Lopez Roques C."/>
            <person name="Donnadieu C."/>
            <person name="Parrinello H."/>
            <person name="Journot L."/>
            <person name="Du K."/>
            <person name="Schartl M."/>
            <person name="Retaux S."/>
            <person name="Guiguen Y."/>
        </authorList>
    </citation>
    <scope>NUCLEOTIDE SEQUENCE [LARGE SCALE GENOMIC DNA]</scope>
    <source>
        <strain evidence="1">Pach_M1</strain>
        <tissue evidence="1">Testis</tissue>
    </source>
</reference>
<accession>A0A8T2MG12</accession>
<organism evidence="1 2">
    <name type="scientific">Astyanax mexicanus</name>
    <name type="common">Blind cave fish</name>
    <name type="synonym">Astyanax fasciatus mexicanus</name>
    <dbReference type="NCBI Taxonomy" id="7994"/>
    <lineage>
        <taxon>Eukaryota</taxon>
        <taxon>Metazoa</taxon>
        <taxon>Chordata</taxon>
        <taxon>Craniata</taxon>
        <taxon>Vertebrata</taxon>
        <taxon>Euteleostomi</taxon>
        <taxon>Actinopterygii</taxon>
        <taxon>Neopterygii</taxon>
        <taxon>Teleostei</taxon>
        <taxon>Ostariophysi</taxon>
        <taxon>Characiformes</taxon>
        <taxon>Characoidei</taxon>
        <taxon>Acestrorhamphidae</taxon>
        <taxon>Acestrorhamphinae</taxon>
        <taxon>Astyanax</taxon>
    </lineage>
</organism>
<comment type="caution">
    <text evidence="1">The sequence shown here is derived from an EMBL/GenBank/DDBJ whole genome shotgun (WGS) entry which is preliminary data.</text>
</comment>
<protein>
    <submittedName>
        <fullName evidence="1">Uncharacterized protein</fullName>
    </submittedName>
</protein>
<proteinExistence type="predicted"/>
<evidence type="ECO:0000313" key="2">
    <source>
        <dbReference type="Proteomes" id="UP000752171"/>
    </source>
</evidence>
<sequence length="161" mass="18365">MVLAFPPSESRSSLVSLESRAEMTFPKAESDRLILAASFRRSPLTPVLACLSLPARSTKLSFPTRMWLRPSGPGCPHSTVMVKMACERELCSFMLVKPTERARFPAFITLVNQWTSSRPVTMAIFLDNKLKLYYSHFIMSDPFHKYVLMQPVFIGKVHFYL</sequence>
<dbReference type="Proteomes" id="UP000752171">
    <property type="component" value="Unassembled WGS sequence"/>
</dbReference>
<evidence type="ECO:0000313" key="1">
    <source>
        <dbReference type="EMBL" id="KAG9282347.1"/>
    </source>
</evidence>